<keyword evidence="3" id="KW-1185">Reference proteome</keyword>
<dbReference type="SUPFAM" id="SSF47413">
    <property type="entry name" value="lambda repressor-like DNA-binding domains"/>
    <property type="match status" value="1"/>
</dbReference>
<sequence>MSLIDPLKDAEKGLGERLRQTRLSAGLTQQQLADLARANQAVIQKIENGKSLRRMQNGTSKSPFCTRSLTDSYCPDRPSYQHYATTSQARYCSGAVSRRDRASCS</sequence>
<dbReference type="Pfam" id="PF13560">
    <property type="entry name" value="HTH_31"/>
    <property type="match status" value="1"/>
</dbReference>
<protein>
    <submittedName>
        <fullName evidence="2">Helix-turn-helix transcriptional regulator</fullName>
    </submittedName>
</protein>
<proteinExistence type="predicted"/>
<comment type="caution">
    <text evidence="2">The sequence shown here is derived from an EMBL/GenBank/DDBJ whole genome shotgun (WGS) entry which is preliminary data.</text>
</comment>
<gene>
    <name evidence="2" type="ORF">FHP88_18170</name>
</gene>
<dbReference type="Gene3D" id="1.10.260.40">
    <property type="entry name" value="lambda repressor-like DNA-binding domains"/>
    <property type="match status" value="1"/>
</dbReference>
<dbReference type="GO" id="GO:0003677">
    <property type="term" value="F:DNA binding"/>
    <property type="evidence" value="ECO:0007669"/>
    <property type="project" value="InterPro"/>
</dbReference>
<dbReference type="InterPro" id="IPR010982">
    <property type="entry name" value="Lambda_DNA-bd_dom_sf"/>
</dbReference>
<dbReference type="CDD" id="cd00093">
    <property type="entry name" value="HTH_XRE"/>
    <property type="match status" value="1"/>
</dbReference>
<dbReference type="OrthoDB" id="9791537at2"/>
<reference evidence="2 3" key="1">
    <citation type="submission" date="2019-07" db="EMBL/GenBank/DDBJ databases">
        <title>The pathways for chlorine oxyanion respiration interact through the shared metabolite chlorate.</title>
        <authorList>
            <person name="Barnum T.P."/>
            <person name="Cheng Y."/>
            <person name="Hill K.A."/>
            <person name="Lucas L.N."/>
            <person name="Carlson H.K."/>
            <person name="Coates J.D."/>
        </authorList>
    </citation>
    <scope>NUCLEOTIDE SEQUENCE [LARGE SCALE GENOMIC DNA]</scope>
    <source>
        <strain evidence="2 3">BK-1</strain>
    </source>
</reference>
<dbReference type="Proteomes" id="UP000316649">
    <property type="component" value="Unassembled WGS sequence"/>
</dbReference>
<dbReference type="AlphaFoldDB" id="A0A557RV26"/>
<dbReference type="InterPro" id="IPR001387">
    <property type="entry name" value="Cro/C1-type_HTH"/>
</dbReference>
<dbReference type="EMBL" id="VMNH01000032">
    <property type="protein sequence ID" value="TVO69018.1"/>
    <property type="molecule type" value="Genomic_DNA"/>
</dbReference>
<dbReference type="RefSeq" id="WP_144360534.1">
    <property type="nucleotide sequence ID" value="NZ_VMNH01000032.1"/>
</dbReference>
<accession>A0A557RV26</accession>
<name>A0A557RV26_9GAMM</name>
<evidence type="ECO:0000259" key="1">
    <source>
        <dbReference type="PROSITE" id="PS50943"/>
    </source>
</evidence>
<evidence type="ECO:0000313" key="3">
    <source>
        <dbReference type="Proteomes" id="UP000316649"/>
    </source>
</evidence>
<organism evidence="2 3">
    <name type="scientific">Sedimenticola selenatireducens</name>
    <dbReference type="NCBI Taxonomy" id="191960"/>
    <lineage>
        <taxon>Bacteria</taxon>
        <taxon>Pseudomonadati</taxon>
        <taxon>Pseudomonadota</taxon>
        <taxon>Gammaproteobacteria</taxon>
        <taxon>Chromatiales</taxon>
        <taxon>Sedimenticolaceae</taxon>
        <taxon>Sedimenticola</taxon>
    </lineage>
</organism>
<dbReference type="PROSITE" id="PS50943">
    <property type="entry name" value="HTH_CROC1"/>
    <property type="match status" value="1"/>
</dbReference>
<evidence type="ECO:0000313" key="2">
    <source>
        <dbReference type="EMBL" id="TVO69018.1"/>
    </source>
</evidence>
<feature type="domain" description="HTH cro/C1-type" evidence="1">
    <location>
        <begin position="18"/>
        <end position="51"/>
    </location>
</feature>